<organism evidence="1 2">
    <name type="scientific">Prorocentrum cordatum</name>
    <dbReference type="NCBI Taxonomy" id="2364126"/>
    <lineage>
        <taxon>Eukaryota</taxon>
        <taxon>Sar</taxon>
        <taxon>Alveolata</taxon>
        <taxon>Dinophyceae</taxon>
        <taxon>Prorocentrales</taxon>
        <taxon>Prorocentraceae</taxon>
        <taxon>Prorocentrum</taxon>
    </lineage>
</organism>
<dbReference type="Proteomes" id="UP001189429">
    <property type="component" value="Unassembled WGS sequence"/>
</dbReference>
<comment type="caution">
    <text evidence="1">The sequence shown here is derived from an EMBL/GenBank/DDBJ whole genome shotgun (WGS) entry which is preliminary data.</text>
</comment>
<reference evidence="1" key="1">
    <citation type="submission" date="2023-10" db="EMBL/GenBank/DDBJ databases">
        <authorList>
            <person name="Chen Y."/>
            <person name="Shah S."/>
            <person name="Dougan E. K."/>
            <person name="Thang M."/>
            <person name="Chan C."/>
        </authorList>
    </citation>
    <scope>NUCLEOTIDE SEQUENCE [LARGE SCALE GENOMIC DNA]</scope>
</reference>
<proteinExistence type="predicted"/>
<name>A0ABN9XIW7_9DINO</name>
<protein>
    <submittedName>
        <fullName evidence="1">Uncharacterized protein</fullName>
    </submittedName>
</protein>
<evidence type="ECO:0000313" key="2">
    <source>
        <dbReference type="Proteomes" id="UP001189429"/>
    </source>
</evidence>
<keyword evidence="2" id="KW-1185">Reference proteome</keyword>
<accession>A0ABN9XIW7</accession>
<dbReference type="EMBL" id="CAUYUJ010020459">
    <property type="protein sequence ID" value="CAK0898324.1"/>
    <property type="molecule type" value="Genomic_DNA"/>
</dbReference>
<gene>
    <name evidence="1" type="ORF">PCOR1329_LOCUS76226</name>
</gene>
<sequence>MAMPPSCVNRYSSTFNVYRFRLQLSRCSPFTNYHALSFYYLLLLLQRERMFSTIHILLSASAAMGVQVPDVPSGLHDLQFGRRLPPSSSNAYFYGSSCSSPAQSISSTSECDEAAAALGLSLGYRGSNDYGGDCAKWVVLGMQDWYYHHGSTMHNAQPICKLPVYVLGSMCPVGYAPLASPPECIAAGRALALSMQDTFKCEICGLQPYIVFHTTQPEAACPAGFASISSPSECDEAAAALGLGLHGAGASSDYGGDCAKWDGGSGQQDTYFHHASNQPGASPICAAVQKVEPTPSPTLNAEMSEDCTELVVVDGTSATDWGTTCRFIPAEADHIKIGMGEMTDYFKPVAGADFCDMLTSSTQHQWSNDVITWRIPDYYHNHFGGSAANWPSNNVEGDGRRFLPFWGDGVGGSYGCCHNSYTDAAMPLRIFKMSWCRPPRVDAPSQVSAQLGPMGPMAPATGAMGSIITPAATPAPPTTGASAGQISAVGDPHLTNIFGQKFDLMRPGWHVMISIPRGEGAEKTLLHVEADAHRLGGSCADLYFQKLSVTGAWAEMKQKGGYHYRALDDTNDTQEWLSFGKVDFKIAHGRTQSGIRYLNLFARHLGRAGFDVGGLLGEDDHSEAAEPPASCSQSLSLVQGGVDTSGWSSSASVAEATLD</sequence>
<evidence type="ECO:0000313" key="1">
    <source>
        <dbReference type="EMBL" id="CAK0898324.1"/>
    </source>
</evidence>